<sequence>MSIQIIHWVMAAMIAYLILTSHFEDMESVERAERIKVHAALGAGLFCLGAVRLWLVRKLPVPDKIAGPLWQERLAAGVKRAFYVLFFLVPVLGLILAGLVAYDVDLAGAIRVSGWLRDDPSAAALMNSVHGFSVDILTGLIVLHMVGTLYHQFVRRDGLVARMLPSWPSRARAGSSPS</sequence>
<keyword evidence="9 13" id="KW-1133">Transmembrane helix</keyword>
<evidence type="ECO:0000256" key="7">
    <source>
        <dbReference type="ARBA" id="ARBA00022723"/>
    </source>
</evidence>
<dbReference type="GO" id="GO:0022904">
    <property type="term" value="P:respiratory electron transport chain"/>
    <property type="evidence" value="ECO:0007669"/>
    <property type="project" value="InterPro"/>
</dbReference>
<dbReference type="PANTHER" id="PTHR30529:SF1">
    <property type="entry name" value="CYTOCHROME B561 HOMOLOG 2"/>
    <property type="match status" value="1"/>
</dbReference>
<dbReference type="RefSeq" id="WP_173201115.1">
    <property type="nucleotide sequence ID" value="NZ_JABFCX010000003.1"/>
</dbReference>
<comment type="similarity">
    <text evidence="12">Belongs to the cytochrome b561 family.</text>
</comment>
<evidence type="ECO:0000256" key="9">
    <source>
        <dbReference type="ARBA" id="ARBA00022989"/>
    </source>
</evidence>
<keyword evidence="7" id="KW-0479">Metal-binding</keyword>
<keyword evidence="11 13" id="KW-0472">Membrane</keyword>
<organism evidence="15 16">
    <name type="scientific">Parvularcula mediterranea</name>
    <dbReference type="NCBI Taxonomy" id="2732508"/>
    <lineage>
        <taxon>Bacteria</taxon>
        <taxon>Pseudomonadati</taxon>
        <taxon>Pseudomonadota</taxon>
        <taxon>Alphaproteobacteria</taxon>
        <taxon>Parvularculales</taxon>
        <taxon>Parvularculaceae</taxon>
        <taxon>Parvularcula</taxon>
    </lineage>
</organism>
<dbReference type="EMBL" id="JABFCX010000003">
    <property type="protein sequence ID" value="NNU17565.1"/>
    <property type="molecule type" value="Genomic_DNA"/>
</dbReference>
<dbReference type="InterPro" id="IPR016174">
    <property type="entry name" value="Di-haem_cyt_TM"/>
</dbReference>
<dbReference type="SUPFAM" id="SSF81342">
    <property type="entry name" value="Transmembrane di-heme cytochromes"/>
    <property type="match status" value="1"/>
</dbReference>
<evidence type="ECO:0000259" key="14">
    <source>
        <dbReference type="Pfam" id="PF01292"/>
    </source>
</evidence>
<feature type="domain" description="Cytochrome b561 bacterial/Ni-hydrogenase" evidence="14">
    <location>
        <begin position="5"/>
        <end position="165"/>
    </location>
</feature>
<dbReference type="PANTHER" id="PTHR30529">
    <property type="entry name" value="CYTOCHROME B561"/>
    <property type="match status" value="1"/>
</dbReference>
<dbReference type="InterPro" id="IPR052168">
    <property type="entry name" value="Cytochrome_b561_oxidase"/>
</dbReference>
<evidence type="ECO:0000256" key="6">
    <source>
        <dbReference type="ARBA" id="ARBA00022692"/>
    </source>
</evidence>
<keyword evidence="4" id="KW-1003">Cell membrane</keyword>
<accession>A0A7Y3RPR4</accession>
<evidence type="ECO:0000256" key="8">
    <source>
        <dbReference type="ARBA" id="ARBA00022982"/>
    </source>
</evidence>
<keyword evidence="3" id="KW-0813">Transport</keyword>
<evidence type="ECO:0000313" key="16">
    <source>
        <dbReference type="Proteomes" id="UP000536835"/>
    </source>
</evidence>
<proteinExistence type="inferred from homology"/>
<evidence type="ECO:0000313" key="15">
    <source>
        <dbReference type="EMBL" id="NNU17565.1"/>
    </source>
</evidence>
<dbReference type="InterPro" id="IPR011577">
    <property type="entry name" value="Cyt_b561_bac/Ni-Hgenase"/>
</dbReference>
<evidence type="ECO:0000256" key="11">
    <source>
        <dbReference type="ARBA" id="ARBA00023136"/>
    </source>
</evidence>
<dbReference type="GO" id="GO:0005886">
    <property type="term" value="C:plasma membrane"/>
    <property type="evidence" value="ECO:0007669"/>
    <property type="project" value="UniProtKB-SubCell"/>
</dbReference>
<evidence type="ECO:0000256" key="4">
    <source>
        <dbReference type="ARBA" id="ARBA00022475"/>
    </source>
</evidence>
<feature type="transmembrane region" description="Helical" evidence="13">
    <location>
        <begin position="122"/>
        <end position="146"/>
    </location>
</feature>
<dbReference type="AlphaFoldDB" id="A0A7Y3RPR4"/>
<keyword evidence="10" id="KW-0408">Iron</keyword>
<evidence type="ECO:0000256" key="12">
    <source>
        <dbReference type="ARBA" id="ARBA00037975"/>
    </source>
</evidence>
<evidence type="ECO:0000256" key="10">
    <source>
        <dbReference type="ARBA" id="ARBA00023004"/>
    </source>
</evidence>
<feature type="transmembrane region" description="Helical" evidence="13">
    <location>
        <begin position="81"/>
        <end position="102"/>
    </location>
</feature>
<feature type="transmembrane region" description="Helical" evidence="13">
    <location>
        <begin position="35"/>
        <end position="55"/>
    </location>
</feature>
<evidence type="ECO:0000256" key="13">
    <source>
        <dbReference type="SAM" id="Phobius"/>
    </source>
</evidence>
<dbReference type="GO" id="GO:0009055">
    <property type="term" value="F:electron transfer activity"/>
    <property type="evidence" value="ECO:0007669"/>
    <property type="project" value="InterPro"/>
</dbReference>
<evidence type="ECO:0000256" key="1">
    <source>
        <dbReference type="ARBA" id="ARBA00001970"/>
    </source>
</evidence>
<dbReference type="Pfam" id="PF01292">
    <property type="entry name" value="Ni_hydr_CYTB"/>
    <property type="match status" value="1"/>
</dbReference>
<keyword evidence="16" id="KW-1185">Reference proteome</keyword>
<evidence type="ECO:0000256" key="3">
    <source>
        <dbReference type="ARBA" id="ARBA00022448"/>
    </source>
</evidence>
<comment type="cofactor">
    <cofactor evidence="1">
        <name>heme b</name>
        <dbReference type="ChEBI" id="CHEBI:60344"/>
    </cofactor>
</comment>
<comment type="caution">
    <text evidence="15">The sequence shown here is derived from an EMBL/GenBank/DDBJ whole genome shotgun (WGS) entry which is preliminary data.</text>
</comment>
<gene>
    <name evidence="15" type="ORF">HK107_14635</name>
</gene>
<feature type="transmembrane region" description="Helical" evidence="13">
    <location>
        <begin position="5"/>
        <end position="23"/>
    </location>
</feature>
<keyword evidence="8" id="KW-0249">Electron transport</keyword>
<name>A0A7Y3RPR4_9PROT</name>
<dbReference type="GO" id="GO:0046872">
    <property type="term" value="F:metal ion binding"/>
    <property type="evidence" value="ECO:0007669"/>
    <property type="project" value="UniProtKB-KW"/>
</dbReference>
<protein>
    <recommendedName>
        <fullName evidence="14">Cytochrome b561 bacterial/Ni-hydrogenase domain-containing protein</fullName>
    </recommendedName>
</protein>
<evidence type="ECO:0000256" key="2">
    <source>
        <dbReference type="ARBA" id="ARBA00004651"/>
    </source>
</evidence>
<reference evidence="15 16" key="1">
    <citation type="submission" date="2020-05" db="EMBL/GenBank/DDBJ databases">
        <title>Parvularcula mediterraneae sp. nov., isolated from polypropylene straw from shallow seawater of the seashore of Laganas in Zakynthos island, Greece.</title>
        <authorList>
            <person name="Szabo I."/>
            <person name="Al-Omari J."/>
            <person name="Rado J."/>
            <person name="Szerdahelyi G.S."/>
        </authorList>
    </citation>
    <scope>NUCLEOTIDE SEQUENCE [LARGE SCALE GENOMIC DNA]</scope>
    <source>
        <strain evidence="15 16">ZS-1/3</strain>
    </source>
</reference>
<dbReference type="Proteomes" id="UP000536835">
    <property type="component" value="Unassembled WGS sequence"/>
</dbReference>
<evidence type="ECO:0000256" key="5">
    <source>
        <dbReference type="ARBA" id="ARBA00022617"/>
    </source>
</evidence>
<keyword evidence="6 13" id="KW-0812">Transmembrane</keyword>
<dbReference type="GO" id="GO:0020037">
    <property type="term" value="F:heme binding"/>
    <property type="evidence" value="ECO:0007669"/>
    <property type="project" value="TreeGrafter"/>
</dbReference>
<comment type="subcellular location">
    <subcellularLocation>
        <location evidence="2">Cell membrane</location>
        <topology evidence="2">Multi-pass membrane protein</topology>
    </subcellularLocation>
</comment>
<keyword evidence="5" id="KW-0349">Heme</keyword>